<keyword evidence="4" id="KW-0106">Calcium</keyword>
<organism evidence="10 11">
    <name type="scientific">Homarus americanus</name>
    <name type="common">American lobster</name>
    <dbReference type="NCBI Taxonomy" id="6706"/>
    <lineage>
        <taxon>Eukaryota</taxon>
        <taxon>Metazoa</taxon>
        <taxon>Ecdysozoa</taxon>
        <taxon>Arthropoda</taxon>
        <taxon>Crustacea</taxon>
        <taxon>Multicrustacea</taxon>
        <taxon>Malacostraca</taxon>
        <taxon>Eumalacostraca</taxon>
        <taxon>Eucarida</taxon>
        <taxon>Decapoda</taxon>
        <taxon>Pleocyemata</taxon>
        <taxon>Astacidea</taxon>
        <taxon>Nephropoidea</taxon>
        <taxon>Nephropidae</taxon>
        <taxon>Homarus</taxon>
    </lineage>
</organism>
<dbReference type="EMBL" id="JAHLQT010024908">
    <property type="protein sequence ID" value="KAG7164878.1"/>
    <property type="molecule type" value="Genomic_DNA"/>
</dbReference>
<dbReference type="SUPFAM" id="SSF57424">
    <property type="entry name" value="LDL receptor-like module"/>
    <property type="match status" value="1"/>
</dbReference>
<dbReference type="InterPro" id="IPR018000">
    <property type="entry name" value="Neurotransmitter_ion_chnl_CS"/>
</dbReference>
<dbReference type="PROSITE" id="PS00236">
    <property type="entry name" value="NEUROTR_ION_CHANNEL"/>
    <property type="match status" value="1"/>
</dbReference>
<sequence>MRDALDPTTTTAFSLPSFTLCIWFNVVTLLELSSLLSYALSARDDDVINIYGVEVHYTGRKIRHSLPIRPLWWYPACLVVKPDAVAVWVAREEEIREASLTTPLALNGTLVLGQEQDVLDGGYISNQAFVGHLTRLTLWPHALTSDQLVEWSTCRTVEGSTLLDWDDVTWVVHNNTGSVSTHRRGPCVRNVPTQREFLLFTNQMTWSDARAFLEQTGLEMAAPRNTQERQQVAKLLARHQKQCTNAYSEGVYVWLGVLLNETIQSVVDVNSKTITDSPWIDRSKNMSGLVEVLPVSQDHNGVWHRENPFDELCFIGRYTRPPPVLRLQGLCRDKLNKLAQGLEFILTSTTPKDDLNTSVYLHGYHRFDVTQEGTDTLWCLRRRDEFITNQTNALACTSSNVPPTGRHNWQIQENFCHNTVNQSVSLALSTCTSYQFTCPNSSCIRLTELCDNVFDCSDGTDERNCFTCFTPPGYVDVMPPQIPVDITVHVEVTKIGNTDLLAFSLDLAATFTIRWRDSRLEFRHLQHNTDKALTNVVLNPEQKGKLNEGLYLVIIRRASSILVYVCLWQQVWTPWLWVMQGTLTPEQDGEHNLRVQRLGQGAVVSGEYITYKGSQNPLVLTVTAKVVVQCHFDLRMYPWDQQQCDAQV</sequence>
<reference evidence="10" key="1">
    <citation type="journal article" date="2021" name="Sci. Adv.">
        <title>The American lobster genome reveals insights on longevity, neural, and immune adaptations.</title>
        <authorList>
            <person name="Polinski J.M."/>
            <person name="Zimin A.V."/>
            <person name="Clark K.F."/>
            <person name="Kohn A.B."/>
            <person name="Sadowski N."/>
            <person name="Timp W."/>
            <person name="Ptitsyn A."/>
            <person name="Khanna P."/>
            <person name="Romanova D.Y."/>
            <person name="Williams P."/>
            <person name="Greenwood S.J."/>
            <person name="Moroz L.L."/>
            <person name="Walt D.R."/>
            <person name="Bodnar A.G."/>
        </authorList>
    </citation>
    <scope>NUCLEOTIDE SEQUENCE</scope>
    <source>
        <strain evidence="10">GMGI-L3</strain>
    </source>
</reference>
<evidence type="ECO:0000259" key="9">
    <source>
        <dbReference type="SMART" id="SM00159"/>
    </source>
</evidence>
<evidence type="ECO:0000256" key="2">
    <source>
        <dbReference type="ARBA" id="ARBA00004370"/>
    </source>
</evidence>
<dbReference type="SMART" id="SM00192">
    <property type="entry name" value="LDLa"/>
    <property type="match status" value="1"/>
</dbReference>
<dbReference type="PROSITE" id="PS50068">
    <property type="entry name" value="LDLRA_2"/>
    <property type="match status" value="1"/>
</dbReference>
<protein>
    <submittedName>
        <fullName evidence="10">Neuronal pentraxin-1-like 4</fullName>
    </submittedName>
</protein>
<comment type="subcellular location">
    <subcellularLocation>
        <location evidence="2">Membrane</location>
    </subcellularLocation>
</comment>
<dbReference type="GO" id="GO:0005230">
    <property type="term" value="F:extracellular ligand-gated monoatomic ion channel activity"/>
    <property type="evidence" value="ECO:0007669"/>
    <property type="project" value="InterPro"/>
</dbReference>
<dbReference type="PANTHER" id="PTHR19277">
    <property type="entry name" value="PENTRAXIN"/>
    <property type="match status" value="1"/>
</dbReference>
<dbReference type="InterPro" id="IPR016186">
    <property type="entry name" value="C-type_lectin-like/link_sf"/>
</dbReference>
<dbReference type="Gene3D" id="3.10.100.10">
    <property type="entry name" value="Mannose-Binding Protein A, subunit A"/>
    <property type="match status" value="1"/>
</dbReference>
<keyword evidence="11" id="KW-1185">Reference proteome</keyword>
<dbReference type="Gene3D" id="2.70.170.10">
    <property type="entry name" value="Neurotransmitter-gated ion-channel ligand-binding domain"/>
    <property type="match status" value="1"/>
</dbReference>
<dbReference type="InterPro" id="IPR001759">
    <property type="entry name" value="PTX_dom"/>
</dbReference>
<feature type="disulfide bond" evidence="8">
    <location>
        <begin position="450"/>
        <end position="465"/>
    </location>
</feature>
<dbReference type="PANTHER" id="PTHR19277:SF161">
    <property type="entry name" value="LAMININ G DOMAIN-CONTAINING PROTEIN"/>
    <property type="match status" value="1"/>
</dbReference>
<dbReference type="GO" id="GO:0016020">
    <property type="term" value="C:membrane"/>
    <property type="evidence" value="ECO:0007669"/>
    <property type="project" value="UniProtKB-SubCell"/>
</dbReference>
<dbReference type="InterPro" id="IPR036734">
    <property type="entry name" value="Neur_chan_lig-bd_sf"/>
</dbReference>
<feature type="domain" description="Pentraxin (PTX)" evidence="9">
    <location>
        <begin position="5"/>
        <end position="187"/>
    </location>
</feature>
<keyword evidence="6 8" id="KW-1015">Disulfide bond</keyword>
<dbReference type="AlphaFoldDB" id="A0A8J5K1K5"/>
<dbReference type="CDD" id="cd00112">
    <property type="entry name" value="LDLa"/>
    <property type="match status" value="1"/>
</dbReference>
<dbReference type="Proteomes" id="UP000747542">
    <property type="component" value="Unassembled WGS sequence"/>
</dbReference>
<evidence type="ECO:0000256" key="5">
    <source>
        <dbReference type="ARBA" id="ARBA00023136"/>
    </source>
</evidence>
<keyword evidence="3" id="KW-0479">Metal-binding</keyword>
<name>A0A8J5K1K5_HOMAM</name>
<feature type="non-terminal residue" evidence="10">
    <location>
        <position position="648"/>
    </location>
</feature>
<feature type="disulfide bond" evidence="8">
    <location>
        <begin position="438"/>
        <end position="456"/>
    </location>
</feature>
<proteinExistence type="predicted"/>
<dbReference type="SUPFAM" id="SSF56436">
    <property type="entry name" value="C-type lectin-like"/>
    <property type="match status" value="1"/>
</dbReference>
<dbReference type="InterPro" id="IPR002172">
    <property type="entry name" value="LDrepeatLR_classA_rpt"/>
</dbReference>
<evidence type="ECO:0000256" key="1">
    <source>
        <dbReference type="ARBA" id="ARBA00001913"/>
    </source>
</evidence>
<evidence type="ECO:0000256" key="8">
    <source>
        <dbReference type="PROSITE-ProRule" id="PRU00124"/>
    </source>
</evidence>
<dbReference type="CDD" id="cd00037">
    <property type="entry name" value="CLECT"/>
    <property type="match status" value="1"/>
</dbReference>
<dbReference type="InterPro" id="IPR051360">
    <property type="entry name" value="Neuronal_Pentraxin_Related"/>
</dbReference>
<dbReference type="SMART" id="SM00159">
    <property type="entry name" value="PTX"/>
    <property type="match status" value="1"/>
</dbReference>
<comment type="caution">
    <text evidence="10">The sequence shown here is derived from an EMBL/GenBank/DDBJ whole genome shotgun (WGS) entry which is preliminary data.</text>
</comment>
<dbReference type="InterPro" id="IPR016187">
    <property type="entry name" value="CTDL_fold"/>
</dbReference>
<evidence type="ECO:0000256" key="7">
    <source>
        <dbReference type="ARBA" id="ARBA00023180"/>
    </source>
</evidence>
<dbReference type="Gene3D" id="4.10.400.10">
    <property type="entry name" value="Low-density Lipoprotein Receptor"/>
    <property type="match status" value="1"/>
</dbReference>
<evidence type="ECO:0000313" key="10">
    <source>
        <dbReference type="EMBL" id="KAG7164878.1"/>
    </source>
</evidence>
<keyword evidence="5" id="KW-0472">Membrane</keyword>
<evidence type="ECO:0000313" key="11">
    <source>
        <dbReference type="Proteomes" id="UP000747542"/>
    </source>
</evidence>
<dbReference type="PRINTS" id="PR00895">
    <property type="entry name" value="PENTAXIN"/>
</dbReference>
<dbReference type="Gene3D" id="2.60.120.200">
    <property type="match status" value="1"/>
</dbReference>
<feature type="disulfide bond" evidence="8">
    <location>
        <begin position="431"/>
        <end position="443"/>
    </location>
</feature>
<dbReference type="SUPFAM" id="SSF49899">
    <property type="entry name" value="Concanavalin A-like lectins/glucanases"/>
    <property type="match status" value="1"/>
</dbReference>
<dbReference type="Pfam" id="PF00354">
    <property type="entry name" value="Pentaxin"/>
    <property type="match status" value="1"/>
</dbReference>
<accession>A0A8J5K1K5</accession>
<dbReference type="Pfam" id="PF00057">
    <property type="entry name" value="Ldl_recept_a"/>
    <property type="match status" value="1"/>
</dbReference>
<keyword evidence="7" id="KW-0325">Glycoprotein</keyword>
<evidence type="ECO:0000256" key="6">
    <source>
        <dbReference type="ARBA" id="ARBA00023157"/>
    </source>
</evidence>
<dbReference type="InterPro" id="IPR013320">
    <property type="entry name" value="ConA-like_dom_sf"/>
</dbReference>
<gene>
    <name evidence="10" type="primary">Nptx1-L4</name>
    <name evidence="10" type="ORF">Hamer_G017278</name>
</gene>
<evidence type="ECO:0000256" key="4">
    <source>
        <dbReference type="ARBA" id="ARBA00022837"/>
    </source>
</evidence>
<dbReference type="InterPro" id="IPR036055">
    <property type="entry name" value="LDL_receptor-like_sf"/>
</dbReference>
<dbReference type="GO" id="GO:0046872">
    <property type="term" value="F:metal ion binding"/>
    <property type="evidence" value="ECO:0007669"/>
    <property type="project" value="UniProtKB-KW"/>
</dbReference>
<evidence type="ECO:0000256" key="3">
    <source>
        <dbReference type="ARBA" id="ARBA00022723"/>
    </source>
</evidence>
<comment type="cofactor">
    <cofactor evidence="1">
        <name>Ca(2+)</name>
        <dbReference type="ChEBI" id="CHEBI:29108"/>
    </cofactor>
</comment>